<evidence type="ECO:0000313" key="13">
    <source>
        <dbReference type="Proteomes" id="UP000236454"/>
    </source>
</evidence>
<name>A0A1I6Z185_9FLAO</name>
<dbReference type="Pfam" id="PF01715">
    <property type="entry name" value="IPPT"/>
    <property type="match status" value="1"/>
</dbReference>
<dbReference type="HAMAP" id="MF_00185">
    <property type="entry name" value="IPP_trans"/>
    <property type="match status" value="1"/>
</dbReference>
<evidence type="ECO:0000256" key="4">
    <source>
        <dbReference type="ARBA" id="ARBA00022679"/>
    </source>
</evidence>
<dbReference type="Gene3D" id="3.40.50.300">
    <property type="entry name" value="P-loop containing nucleotide triphosphate hydrolases"/>
    <property type="match status" value="1"/>
</dbReference>
<dbReference type="RefSeq" id="WP_090247548.1">
    <property type="nucleotide sequence ID" value="NZ_FPAS01000001.1"/>
</dbReference>
<dbReference type="GO" id="GO:0005524">
    <property type="term" value="F:ATP binding"/>
    <property type="evidence" value="ECO:0007669"/>
    <property type="project" value="UniProtKB-UniRule"/>
</dbReference>
<dbReference type="STRING" id="477690.SAMN05216474_1353"/>
<comment type="cofactor">
    <cofactor evidence="1 10">
        <name>Mg(2+)</name>
        <dbReference type="ChEBI" id="CHEBI:18420"/>
    </cofactor>
</comment>
<comment type="function">
    <text evidence="2 10">Catalyzes the transfer of a dimethylallyl group onto the adenine at position 37 in tRNAs that read codons beginning with uridine, leading to the formation of N6-(dimethylallyl)adenosine (i(6)A).</text>
</comment>
<comment type="caution">
    <text evidence="10">Lacks conserved residue(s) required for the propagation of feature annotation.</text>
</comment>
<dbReference type="OrthoDB" id="9776390at2"/>
<keyword evidence="5 10" id="KW-0819">tRNA processing</keyword>
<evidence type="ECO:0000256" key="9">
    <source>
        <dbReference type="ARBA" id="ARBA00049563"/>
    </source>
</evidence>
<reference evidence="12 13" key="1">
    <citation type="submission" date="2016-10" db="EMBL/GenBank/DDBJ databases">
        <authorList>
            <person name="de Groot N.N."/>
        </authorList>
    </citation>
    <scope>NUCLEOTIDE SEQUENCE [LARGE SCALE GENOMIC DNA]</scope>
    <source>
        <strain evidence="12 13">CGMCC 1.7005</strain>
    </source>
</reference>
<evidence type="ECO:0000256" key="6">
    <source>
        <dbReference type="ARBA" id="ARBA00022741"/>
    </source>
</evidence>
<keyword evidence="4 10" id="KW-0808">Transferase</keyword>
<dbReference type="InterPro" id="IPR039657">
    <property type="entry name" value="Dimethylallyltransferase"/>
</dbReference>
<dbReference type="Gene3D" id="1.10.20.140">
    <property type="match status" value="1"/>
</dbReference>
<dbReference type="SUPFAM" id="SSF52540">
    <property type="entry name" value="P-loop containing nucleoside triphosphate hydrolases"/>
    <property type="match status" value="2"/>
</dbReference>
<feature type="site" description="Interaction with substrate tRNA" evidence="10">
    <location>
        <position position="100"/>
    </location>
</feature>
<feature type="binding site" evidence="10">
    <location>
        <begin position="9"/>
        <end position="16"/>
    </location>
    <ligand>
        <name>ATP</name>
        <dbReference type="ChEBI" id="CHEBI:30616"/>
    </ligand>
</feature>
<evidence type="ECO:0000256" key="7">
    <source>
        <dbReference type="ARBA" id="ARBA00022840"/>
    </source>
</evidence>
<keyword evidence="8 10" id="KW-0460">Magnesium</keyword>
<dbReference type="InterPro" id="IPR018022">
    <property type="entry name" value="IPT"/>
</dbReference>
<gene>
    <name evidence="10" type="primary">miaA</name>
    <name evidence="12" type="ORF">SAMN05216474_1353</name>
</gene>
<dbReference type="InterPro" id="IPR008144">
    <property type="entry name" value="Guanylate_kin-like_dom"/>
</dbReference>
<evidence type="ECO:0000256" key="8">
    <source>
        <dbReference type="ARBA" id="ARBA00022842"/>
    </source>
</evidence>
<evidence type="ECO:0000259" key="11">
    <source>
        <dbReference type="PROSITE" id="PS50052"/>
    </source>
</evidence>
<evidence type="ECO:0000256" key="1">
    <source>
        <dbReference type="ARBA" id="ARBA00001946"/>
    </source>
</evidence>
<protein>
    <recommendedName>
        <fullName evidence="10">tRNA dimethylallyltransferase</fullName>
        <ecNumber evidence="10">2.5.1.75</ecNumber>
    </recommendedName>
    <alternativeName>
        <fullName evidence="10">Dimethylallyl diphosphate:tRNA dimethylallyltransferase</fullName>
        <shortName evidence="10">DMAPP:tRNA dimethylallyltransferase</shortName>
        <shortName evidence="10">DMATase</shortName>
    </alternativeName>
    <alternativeName>
        <fullName evidence="10">Isopentenyl-diphosphate:tRNA isopentenyltransferase</fullName>
        <shortName evidence="10">IPP transferase</shortName>
        <shortName evidence="10">IPPT</shortName>
        <shortName evidence="10">IPTase</shortName>
    </alternativeName>
</protein>
<feature type="binding site" evidence="10">
    <location>
        <begin position="11"/>
        <end position="16"/>
    </location>
    <ligand>
        <name>substrate</name>
    </ligand>
</feature>
<proteinExistence type="inferred from homology"/>
<feature type="domain" description="Guanylate kinase-like" evidence="11">
    <location>
        <begin position="2"/>
        <end position="209"/>
    </location>
</feature>
<evidence type="ECO:0000256" key="3">
    <source>
        <dbReference type="ARBA" id="ARBA00005842"/>
    </source>
</evidence>
<dbReference type="PROSITE" id="PS50052">
    <property type="entry name" value="GUANYLATE_KINASE_2"/>
    <property type="match status" value="1"/>
</dbReference>
<organism evidence="12 13">
    <name type="scientific">Lishizhenia tianjinensis</name>
    <dbReference type="NCBI Taxonomy" id="477690"/>
    <lineage>
        <taxon>Bacteria</taxon>
        <taxon>Pseudomonadati</taxon>
        <taxon>Bacteroidota</taxon>
        <taxon>Flavobacteriia</taxon>
        <taxon>Flavobacteriales</taxon>
        <taxon>Crocinitomicaceae</taxon>
        <taxon>Lishizhenia</taxon>
    </lineage>
</organism>
<accession>A0A1I6Z185</accession>
<evidence type="ECO:0000256" key="2">
    <source>
        <dbReference type="ARBA" id="ARBA00003213"/>
    </source>
</evidence>
<keyword evidence="7 10" id="KW-0067">ATP-binding</keyword>
<sequence length="300" mass="34224">MKSLVVIGGPTASGKTGLSVALAKQLKCPILSADSRQFYKEVAIGTAKPSPEEQEGVPHYFIDSHSLQNPLSSGAFEEEAIPLIEKLFQEHDTLILTGGSGLFIDAILYGIDNIPKDNKVKEHYIQLQEAQGLDVLLAELAAKDPEYYQEVDKGNSHRVIRALEAIACSGQKFSELRKHTQKPRNFTPYIFLLDHEREALYSRINQRVDIMLQEGLLEEVKSVAHLRHLQSLNTVGYKEVFDYLDGKTSLEECVELIKRNTRRYAKRQITWFKRYKDASWIPYTNIEEMTAFIRKRLQVK</sequence>
<dbReference type="PANTHER" id="PTHR11088:SF60">
    <property type="entry name" value="TRNA DIMETHYLALLYLTRANSFERASE"/>
    <property type="match status" value="1"/>
</dbReference>
<evidence type="ECO:0000256" key="5">
    <source>
        <dbReference type="ARBA" id="ARBA00022694"/>
    </source>
</evidence>
<dbReference type="GO" id="GO:0006400">
    <property type="term" value="P:tRNA modification"/>
    <property type="evidence" value="ECO:0007669"/>
    <property type="project" value="TreeGrafter"/>
</dbReference>
<comment type="catalytic activity">
    <reaction evidence="9 10">
        <text>adenosine(37) in tRNA + dimethylallyl diphosphate = N(6)-dimethylallyladenosine(37) in tRNA + diphosphate</text>
        <dbReference type="Rhea" id="RHEA:26482"/>
        <dbReference type="Rhea" id="RHEA-COMP:10162"/>
        <dbReference type="Rhea" id="RHEA-COMP:10375"/>
        <dbReference type="ChEBI" id="CHEBI:33019"/>
        <dbReference type="ChEBI" id="CHEBI:57623"/>
        <dbReference type="ChEBI" id="CHEBI:74411"/>
        <dbReference type="ChEBI" id="CHEBI:74415"/>
        <dbReference type="EC" id="2.5.1.75"/>
    </reaction>
</comment>
<dbReference type="PANTHER" id="PTHR11088">
    <property type="entry name" value="TRNA DIMETHYLALLYLTRANSFERASE"/>
    <property type="match status" value="1"/>
</dbReference>
<comment type="similarity">
    <text evidence="3 10">Belongs to the IPP transferase family.</text>
</comment>
<keyword evidence="6 10" id="KW-0547">Nucleotide-binding</keyword>
<feature type="region of interest" description="Interaction with substrate tRNA" evidence="10">
    <location>
        <begin position="34"/>
        <end position="37"/>
    </location>
</feature>
<evidence type="ECO:0000313" key="12">
    <source>
        <dbReference type="EMBL" id="SFT56495.1"/>
    </source>
</evidence>
<comment type="subunit">
    <text evidence="10">Monomer.</text>
</comment>
<keyword evidence="13" id="KW-1185">Reference proteome</keyword>
<dbReference type="Proteomes" id="UP000236454">
    <property type="component" value="Unassembled WGS sequence"/>
</dbReference>
<evidence type="ECO:0000256" key="10">
    <source>
        <dbReference type="HAMAP-Rule" id="MF_00185"/>
    </source>
</evidence>
<dbReference type="EMBL" id="FPAS01000001">
    <property type="protein sequence ID" value="SFT56495.1"/>
    <property type="molecule type" value="Genomic_DNA"/>
</dbReference>
<dbReference type="EC" id="2.5.1.75" evidence="10"/>
<dbReference type="NCBIfam" id="TIGR00174">
    <property type="entry name" value="miaA"/>
    <property type="match status" value="1"/>
</dbReference>
<dbReference type="AlphaFoldDB" id="A0A1I6Z185"/>
<dbReference type="GO" id="GO:0052381">
    <property type="term" value="F:tRNA dimethylallyltransferase activity"/>
    <property type="evidence" value="ECO:0007669"/>
    <property type="project" value="UniProtKB-UniRule"/>
</dbReference>
<dbReference type="InterPro" id="IPR027417">
    <property type="entry name" value="P-loop_NTPase"/>
</dbReference>